<protein>
    <submittedName>
        <fullName evidence="1">Uncharacterized protein</fullName>
    </submittedName>
</protein>
<dbReference type="PANTHER" id="PTHR13452">
    <property type="entry name" value="THUMP DOMAIN CONTAINING PROTEIN 1-RELATED"/>
    <property type="match status" value="1"/>
</dbReference>
<dbReference type="CDD" id="cd11717">
    <property type="entry name" value="THUMP_THUMPD1_like"/>
    <property type="match status" value="1"/>
</dbReference>
<dbReference type="EMBL" id="JBBPBM010000648">
    <property type="protein sequence ID" value="KAK8493102.1"/>
    <property type="molecule type" value="Genomic_DNA"/>
</dbReference>
<comment type="caution">
    <text evidence="1">The sequence shown here is derived from an EMBL/GenBank/DDBJ whole genome shotgun (WGS) entry which is preliminary data.</text>
</comment>
<reference evidence="1 2" key="1">
    <citation type="journal article" date="2024" name="G3 (Bethesda)">
        <title>Genome assembly of Hibiscus sabdariffa L. provides insights into metabolisms of medicinal natural products.</title>
        <authorList>
            <person name="Kim T."/>
        </authorList>
    </citation>
    <scope>NUCLEOTIDE SEQUENCE [LARGE SCALE GENOMIC DNA]</scope>
    <source>
        <strain evidence="1">TK-2024</strain>
        <tissue evidence="1">Old leaves</tissue>
    </source>
</reference>
<dbReference type="SUPFAM" id="SSF143437">
    <property type="entry name" value="THUMP domain-like"/>
    <property type="match status" value="1"/>
</dbReference>
<evidence type="ECO:0000313" key="1">
    <source>
        <dbReference type="EMBL" id="KAK8493102.1"/>
    </source>
</evidence>
<accession>A0ABR2AJA5</accession>
<dbReference type="InterPro" id="IPR040183">
    <property type="entry name" value="THUMPD1-like"/>
</dbReference>
<dbReference type="PANTHER" id="PTHR13452:SF10">
    <property type="entry name" value="THUMP DOMAIN-CONTAINING PROTEIN 1"/>
    <property type="match status" value="1"/>
</dbReference>
<sequence>MATGNKAKGNTFTAKDKKRKQYLPHNKAVKKKGAYPLRPGVQGFFITCDGGRERQAAHEAINVIDSFFEELVNGKGSGEEPAVLPNNKPLNKKITFSYSDDEGNDEEESDDEGEAEGQEEVKSDASKENDDSQENLTNKDFEHPNSDDLCHANIVEETDDTHKDGANIEKQVDKSEEPPAKKQCLETDTSNQVDKSEEPSAKKQCIETDASKRATGEKEKSIDQLIEAELNELGDKTKRLFFNLDSGCNGVVFVQMRKRDGVPGPKDIVQYMMTSAASTRKHMSRFILRVLPIEVACYSSEEEITRAMKPLIEQYFPVETQNPRKFAVLYEARANSGIDRMKIINSVAKSVPAPHKVDLSNPDTTIVVEIVKTICLIGVVEKYKELAKYNLRQLTSPKQ</sequence>
<gene>
    <name evidence="1" type="ORF">V6N12_037502</name>
</gene>
<dbReference type="Gene3D" id="3.30.2300.10">
    <property type="entry name" value="THUMP superfamily"/>
    <property type="match status" value="1"/>
</dbReference>
<name>A0ABR2AJA5_9ROSI</name>
<dbReference type="Pfam" id="PF02926">
    <property type="entry name" value="THUMP"/>
    <property type="match status" value="1"/>
</dbReference>
<keyword evidence="2" id="KW-1185">Reference proteome</keyword>
<proteinExistence type="predicted"/>
<dbReference type="SMART" id="SM00981">
    <property type="entry name" value="THUMP"/>
    <property type="match status" value="1"/>
</dbReference>
<organism evidence="1 2">
    <name type="scientific">Hibiscus sabdariffa</name>
    <name type="common">roselle</name>
    <dbReference type="NCBI Taxonomy" id="183260"/>
    <lineage>
        <taxon>Eukaryota</taxon>
        <taxon>Viridiplantae</taxon>
        <taxon>Streptophyta</taxon>
        <taxon>Embryophyta</taxon>
        <taxon>Tracheophyta</taxon>
        <taxon>Spermatophyta</taxon>
        <taxon>Magnoliopsida</taxon>
        <taxon>eudicotyledons</taxon>
        <taxon>Gunneridae</taxon>
        <taxon>Pentapetalae</taxon>
        <taxon>rosids</taxon>
        <taxon>malvids</taxon>
        <taxon>Malvales</taxon>
        <taxon>Malvaceae</taxon>
        <taxon>Malvoideae</taxon>
        <taxon>Hibiscus</taxon>
    </lineage>
</organism>
<dbReference type="Proteomes" id="UP001472677">
    <property type="component" value="Unassembled WGS sequence"/>
</dbReference>
<dbReference type="PROSITE" id="PS51165">
    <property type="entry name" value="THUMP"/>
    <property type="match status" value="1"/>
</dbReference>
<evidence type="ECO:0000313" key="2">
    <source>
        <dbReference type="Proteomes" id="UP001472677"/>
    </source>
</evidence>
<dbReference type="InterPro" id="IPR004114">
    <property type="entry name" value="THUMP_dom"/>
</dbReference>